<sequence length="444" mass="48200">MDEPTVGTSQDMPAAPAAATIPAGISWSPQARPHYTPQFSATTQMILKRIKGEPSSQPKNLSSVISSASAAGTINQSSYEDAKRRLVMTMNTQISLPMPSPAQAPVQRPSPAVVLPKIEPNQSPVIMPPPRGRGRPPKLDKKGKPPRGTKRKRVGKDEDDGSSALSDPPDSGEDDEYANPTMTKSGRQVSKPTQFNPVTAPGTNKRKQYGKRTEEQALCKVCTRGLSTPKNPVVFCNGCNNCWHQMCHEPCIDDEFIKDESQEWFCRGCVAKKERSIAKKKAIDWHKGVSWSNKSAEQKRSYLTGLSKDQLVNTIMYTLELHPDLALFPEGNGAKRGRPPAGSHVSSLPASPTPLNFAQSISTPPMNGIQSNEGSGRNARANSEDVPPSWPRQGSGALVKMRMNEDDFDDRNDSASFSVITYDAKSGNKLVENGIPVLGQNISA</sequence>
<protein>
    <recommendedName>
        <fullName evidence="8">PHD-type domain-containing protein</fullName>
    </recommendedName>
</protein>
<dbReference type="InterPro" id="IPR011011">
    <property type="entry name" value="Znf_FYVE_PHD"/>
</dbReference>
<keyword evidence="4" id="KW-0862">Zinc</keyword>
<dbReference type="PANTHER" id="PTHR12628:SF10">
    <property type="entry name" value="HOMEOBOX DOMAIN-CONTAINING PROTEIN"/>
    <property type="match status" value="1"/>
</dbReference>
<dbReference type="RefSeq" id="XP_045952781.1">
    <property type="nucleotide sequence ID" value="XM_046109583.1"/>
</dbReference>
<dbReference type="Pfam" id="PF00628">
    <property type="entry name" value="PHD"/>
    <property type="match status" value="1"/>
</dbReference>
<feature type="compositionally biased region" description="Polar residues" evidence="7">
    <location>
        <begin position="54"/>
        <end position="72"/>
    </location>
</feature>
<feature type="region of interest" description="Disordered" evidence="7">
    <location>
        <begin position="1"/>
        <end position="20"/>
    </location>
</feature>
<evidence type="ECO:0000256" key="1">
    <source>
        <dbReference type="ARBA" id="ARBA00004123"/>
    </source>
</evidence>
<dbReference type="EMBL" id="JAGPXC010000010">
    <property type="protein sequence ID" value="KAH6646267.1"/>
    <property type="molecule type" value="Genomic_DNA"/>
</dbReference>
<dbReference type="GO" id="GO:0008270">
    <property type="term" value="F:zinc ion binding"/>
    <property type="evidence" value="ECO:0007669"/>
    <property type="project" value="UniProtKB-KW"/>
</dbReference>
<keyword evidence="2" id="KW-0479">Metal-binding</keyword>
<dbReference type="SUPFAM" id="SSF57903">
    <property type="entry name" value="FYVE/PHD zinc finger"/>
    <property type="match status" value="1"/>
</dbReference>
<feature type="region of interest" description="Disordered" evidence="7">
    <location>
        <begin position="119"/>
        <end position="210"/>
    </location>
</feature>
<dbReference type="Proteomes" id="UP000758603">
    <property type="component" value="Unassembled WGS sequence"/>
</dbReference>
<dbReference type="GeneID" id="70138474"/>
<dbReference type="PROSITE" id="PS50016">
    <property type="entry name" value="ZF_PHD_2"/>
    <property type="match status" value="1"/>
</dbReference>
<feature type="domain" description="PHD-type" evidence="8">
    <location>
        <begin position="216"/>
        <end position="272"/>
    </location>
</feature>
<dbReference type="OrthoDB" id="5863171at2759"/>
<feature type="compositionally biased region" description="Polar residues" evidence="7">
    <location>
        <begin position="1"/>
        <end position="11"/>
    </location>
</feature>
<feature type="compositionally biased region" description="Basic residues" evidence="7">
    <location>
        <begin position="144"/>
        <end position="154"/>
    </location>
</feature>
<evidence type="ECO:0000256" key="3">
    <source>
        <dbReference type="ARBA" id="ARBA00022771"/>
    </source>
</evidence>
<dbReference type="GO" id="GO:0045814">
    <property type="term" value="P:negative regulation of gene expression, epigenetic"/>
    <property type="evidence" value="ECO:0007669"/>
    <property type="project" value="TreeGrafter"/>
</dbReference>
<dbReference type="GO" id="GO:0003682">
    <property type="term" value="F:chromatin binding"/>
    <property type="evidence" value="ECO:0007669"/>
    <property type="project" value="TreeGrafter"/>
</dbReference>
<evidence type="ECO:0000313" key="10">
    <source>
        <dbReference type="Proteomes" id="UP000758603"/>
    </source>
</evidence>
<dbReference type="Gene3D" id="3.30.40.10">
    <property type="entry name" value="Zinc/RING finger domain, C3HC4 (zinc finger)"/>
    <property type="match status" value="1"/>
</dbReference>
<evidence type="ECO:0000256" key="2">
    <source>
        <dbReference type="ARBA" id="ARBA00022723"/>
    </source>
</evidence>
<reference evidence="9" key="1">
    <citation type="journal article" date="2021" name="Nat. Commun.">
        <title>Genetic determinants of endophytism in the Arabidopsis root mycobiome.</title>
        <authorList>
            <person name="Mesny F."/>
            <person name="Miyauchi S."/>
            <person name="Thiergart T."/>
            <person name="Pickel B."/>
            <person name="Atanasova L."/>
            <person name="Karlsson M."/>
            <person name="Huettel B."/>
            <person name="Barry K.W."/>
            <person name="Haridas S."/>
            <person name="Chen C."/>
            <person name="Bauer D."/>
            <person name="Andreopoulos W."/>
            <person name="Pangilinan J."/>
            <person name="LaButti K."/>
            <person name="Riley R."/>
            <person name="Lipzen A."/>
            <person name="Clum A."/>
            <person name="Drula E."/>
            <person name="Henrissat B."/>
            <person name="Kohler A."/>
            <person name="Grigoriev I.V."/>
            <person name="Martin F.M."/>
            <person name="Hacquard S."/>
        </authorList>
    </citation>
    <scope>NUCLEOTIDE SEQUENCE</scope>
    <source>
        <strain evidence="9">MPI-SDFR-AT-0073</strain>
    </source>
</reference>
<gene>
    <name evidence="9" type="ORF">BKA67DRAFT_97812</name>
</gene>
<name>A0A9P8UCU5_9PEZI</name>
<dbReference type="AlphaFoldDB" id="A0A9P8UCU5"/>
<dbReference type="PANTHER" id="PTHR12628">
    <property type="entry name" value="POLYCOMB-LIKE TRANSCRIPTION FACTOR"/>
    <property type="match status" value="1"/>
</dbReference>
<feature type="region of interest" description="Disordered" evidence="7">
    <location>
        <begin position="330"/>
        <end position="394"/>
    </location>
</feature>
<evidence type="ECO:0000256" key="4">
    <source>
        <dbReference type="ARBA" id="ARBA00022833"/>
    </source>
</evidence>
<evidence type="ECO:0000259" key="8">
    <source>
        <dbReference type="PROSITE" id="PS50016"/>
    </source>
</evidence>
<evidence type="ECO:0000256" key="7">
    <source>
        <dbReference type="SAM" id="MobiDB-lite"/>
    </source>
</evidence>
<evidence type="ECO:0000256" key="5">
    <source>
        <dbReference type="ARBA" id="ARBA00023242"/>
    </source>
</evidence>
<feature type="region of interest" description="Disordered" evidence="7">
    <location>
        <begin position="51"/>
        <end position="72"/>
    </location>
</feature>
<dbReference type="CDD" id="cd15502">
    <property type="entry name" value="PHD_Phf1p_Phf2p_like"/>
    <property type="match status" value="1"/>
</dbReference>
<keyword evidence="3 6" id="KW-0863">Zinc-finger</keyword>
<proteinExistence type="predicted"/>
<keyword evidence="10" id="KW-1185">Reference proteome</keyword>
<evidence type="ECO:0000256" key="6">
    <source>
        <dbReference type="PROSITE-ProRule" id="PRU00146"/>
    </source>
</evidence>
<organism evidence="9 10">
    <name type="scientific">Truncatella angustata</name>
    <dbReference type="NCBI Taxonomy" id="152316"/>
    <lineage>
        <taxon>Eukaryota</taxon>
        <taxon>Fungi</taxon>
        <taxon>Dikarya</taxon>
        <taxon>Ascomycota</taxon>
        <taxon>Pezizomycotina</taxon>
        <taxon>Sordariomycetes</taxon>
        <taxon>Xylariomycetidae</taxon>
        <taxon>Amphisphaeriales</taxon>
        <taxon>Sporocadaceae</taxon>
        <taxon>Truncatella</taxon>
    </lineage>
</organism>
<comment type="caution">
    <text evidence="9">The sequence shown here is derived from an EMBL/GenBank/DDBJ whole genome shotgun (WGS) entry which is preliminary data.</text>
</comment>
<keyword evidence="5" id="KW-0539">Nucleus</keyword>
<comment type="subcellular location">
    <subcellularLocation>
        <location evidence="1">Nucleus</location>
    </subcellularLocation>
</comment>
<feature type="compositionally biased region" description="Polar residues" evidence="7">
    <location>
        <begin position="344"/>
        <end position="375"/>
    </location>
</feature>
<dbReference type="GO" id="GO:0005634">
    <property type="term" value="C:nucleus"/>
    <property type="evidence" value="ECO:0007669"/>
    <property type="project" value="UniProtKB-SubCell"/>
</dbReference>
<accession>A0A9P8UCU5</accession>
<dbReference type="InterPro" id="IPR019787">
    <property type="entry name" value="Znf_PHD-finger"/>
</dbReference>
<dbReference type="GO" id="GO:0003677">
    <property type="term" value="F:DNA binding"/>
    <property type="evidence" value="ECO:0007669"/>
    <property type="project" value="TreeGrafter"/>
</dbReference>
<evidence type="ECO:0000313" key="9">
    <source>
        <dbReference type="EMBL" id="KAH6646267.1"/>
    </source>
</evidence>
<dbReference type="InterPro" id="IPR013083">
    <property type="entry name" value="Znf_RING/FYVE/PHD"/>
</dbReference>
<feature type="compositionally biased region" description="Polar residues" evidence="7">
    <location>
        <begin position="180"/>
        <end position="197"/>
    </location>
</feature>